<dbReference type="EMBL" id="CABDUW010001088">
    <property type="protein sequence ID" value="VTJ78548.1"/>
    <property type="molecule type" value="Genomic_DNA"/>
</dbReference>
<dbReference type="GO" id="GO:0005576">
    <property type="term" value="C:extracellular region"/>
    <property type="evidence" value="ECO:0007669"/>
    <property type="project" value="UniProtKB-SubCell"/>
</dbReference>
<organism evidence="7 8">
    <name type="scientific">Marmota monax</name>
    <name type="common">Woodchuck</name>
    <dbReference type="NCBI Taxonomy" id="9995"/>
    <lineage>
        <taxon>Eukaryota</taxon>
        <taxon>Metazoa</taxon>
        <taxon>Chordata</taxon>
        <taxon>Craniata</taxon>
        <taxon>Vertebrata</taxon>
        <taxon>Euteleostomi</taxon>
        <taxon>Mammalia</taxon>
        <taxon>Eutheria</taxon>
        <taxon>Euarchontoglires</taxon>
        <taxon>Glires</taxon>
        <taxon>Rodentia</taxon>
        <taxon>Sciuromorpha</taxon>
        <taxon>Sciuridae</taxon>
        <taxon>Xerinae</taxon>
        <taxon>Marmotini</taxon>
        <taxon>Marmota</taxon>
    </lineage>
</organism>
<evidence type="ECO:0000256" key="5">
    <source>
        <dbReference type="PROSITE-ProRule" id="PRU00152"/>
    </source>
</evidence>
<evidence type="ECO:0000256" key="4">
    <source>
        <dbReference type="ARBA" id="ARBA00023157"/>
    </source>
</evidence>
<keyword evidence="3" id="KW-0964">Secreted</keyword>
<dbReference type="Pfam" id="PF01477">
    <property type="entry name" value="PLAT"/>
    <property type="match status" value="1"/>
</dbReference>
<dbReference type="Gene3D" id="2.60.60.20">
    <property type="entry name" value="PLAT/LH2 domain"/>
    <property type="match status" value="1"/>
</dbReference>
<dbReference type="FunFam" id="2.60.60.20:FF:000003">
    <property type="entry name" value="Triacylglycerol lipase"/>
    <property type="match status" value="1"/>
</dbReference>
<keyword evidence="4 5" id="KW-1015">Disulfide bond</keyword>
<protein>
    <recommendedName>
        <fullName evidence="6">PLAT domain-containing protein</fullName>
    </recommendedName>
</protein>
<evidence type="ECO:0000256" key="3">
    <source>
        <dbReference type="ARBA" id="ARBA00022525"/>
    </source>
</evidence>
<evidence type="ECO:0000313" key="7">
    <source>
        <dbReference type="EMBL" id="VTJ78548.1"/>
    </source>
</evidence>
<dbReference type="SUPFAM" id="SSF49723">
    <property type="entry name" value="Lipase/lipooxygenase domain (PLAT/LH2 domain)"/>
    <property type="match status" value="1"/>
</dbReference>
<dbReference type="InterPro" id="IPR000734">
    <property type="entry name" value="TAG_lipase"/>
</dbReference>
<comment type="similarity">
    <text evidence="2">Belongs to the AB hydrolase superfamily. Lipase family.</text>
</comment>
<name>A0A5E4C9P3_MARMO</name>
<feature type="disulfide bond" evidence="5">
    <location>
        <begin position="101"/>
        <end position="117"/>
    </location>
</feature>
<evidence type="ECO:0000256" key="2">
    <source>
        <dbReference type="ARBA" id="ARBA00010701"/>
    </source>
</evidence>
<keyword evidence="8" id="KW-1185">Reference proteome</keyword>
<dbReference type="Proteomes" id="UP000335636">
    <property type="component" value="Unassembled WGS sequence"/>
</dbReference>
<dbReference type="AlphaFoldDB" id="A0A5E4C9P3"/>
<evidence type="ECO:0000313" key="8">
    <source>
        <dbReference type="Proteomes" id="UP000335636"/>
    </source>
</evidence>
<dbReference type="GO" id="GO:0016298">
    <property type="term" value="F:lipase activity"/>
    <property type="evidence" value="ECO:0007669"/>
    <property type="project" value="InterPro"/>
</dbReference>
<evidence type="ECO:0000259" key="6">
    <source>
        <dbReference type="PROSITE" id="PS50095"/>
    </source>
</evidence>
<proteinExistence type="inferred from homology"/>
<accession>A0A5E4C9P3</accession>
<gene>
    <name evidence="7" type="ORF">MONAX_5E002563</name>
</gene>
<dbReference type="CDD" id="cd01759">
    <property type="entry name" value="PLAT_PL"/>
    <property type="match status" value="1"/>
</dbReference>
<comment type="caution">
    <text evidence="7">The sequence shown here is derived from an EMBL/GenBank/DDBJ whole genome shotgun (WGS) entry which is preliminary data.</text>
</comment>
<dbReference type="SMART" id="SM00308">
    <property type="entry name" value="LH2"/>
    <property type="match status" value="1"/>
</dbReference>
<comment type="subcellular location">
    <subcellularLocation>
        <location evidence="1">Secreted</location>
    </subcellularLocation>
</comment>
<reference evidence="7" key="1">
    <citation type="submission" date="2019-04" db="EMBL/GenBank/DDBJ databases">
        <authorList>
            <person name="Alioto T."/>
            <person name="Alioto T."/>
        </authorList>
    </citation>
    <scope>NUCLEOTIDE SEQUENCE [LARGE SCALE GENOMIC DNA]</scope>
</reference>
<dbReference type="InterPro" id="IPR001024">
    <property type="entry name" value="PLAT/LH2_dom"/>
</dbReference>
<dbReference type="PROSITE" id="PS50095">
    <property type="entry name" value="PLAT"/>
    <property type="match status" value="1"/>
</dbReference>
<dbReference type="InterPro" id="IPR036392">
    <property type="entry name" value="PLAT/LH2_dom_sf"/>
</dbReference>
<dbReference type="PRINTS" id="PR00821">
    <property type="entry name" value="TAGLIPASE"/>
</dbReference>
<feature type="domain" description="PLAT" evidence="6">
    <location>
        <begin position="6"/>
        <end position="120"/>
    </location>
</feature>
<sequence>MLCAGWRYGVSVTLSGRTITGEVKVALFGDKGNTRQYDVFRGIIMPGSTHSKEFDAELDVGTIEKVKFLWNNHVVNPTFPRVGAAKITVQKGEEKTVYNFCSKETVKEDVLLTLTPCETPDTL</sequence>
<evidence type="ECO:0000256" key="1">
    <source>
        <dbReference type="ARBA" id="ARBA00004613"/>
    </source>
</evidence>